<dbReference type="RefSeq" id="WP_097320547.1">
    <property type="nucleotide sequence ID" value="NZ_OBDY01000005.1"/>
</dbReference>
<evidence type="ECO:0000256" key="2">
    <source>
        <dbReference type="SAM" id="Phobius"/>
    </source>
</evidence>
<evidence type="ECO:0000313" key="3">
    <source>
        <dbReference type="EMBL" id="SNY38352.1"/>
    </source>
</evidence>
<evidence type="ECO:0000313" key="4">
    <source>
        <dbReference type="Proteomes" id="UP000219612"/>
    </source>
</evidence>
<organism evidence="3 4">
    <name type="scientific">Paractinoplanes atraurantiacus</name>
    <dbReference type="NCBI Taxonomy" id="1036182"/>
    <lineage>
        <taxon>Bacteria</taxon>
        <taxon>Bacillati</taxon>
        <taxon>Actinomycetota</taxon>
        <taxon>Actinomycetes</taxon>
        <taxon>Micromonosporales</taxon>
        <taxon>Micromonosporaceae</taxon>
        <taxon>Paractinoplanes</taxon>
    </lineage>
</organism>
<keyword evidence="2" id="KW-1133">Transmembrane helix</keyword>
<protein>
    <submittedName>
        <fullName evidence="3">Uncharacterized protein</fullName>
    </submittedName>
</protein>
<dbReference type="AlphaFoldDB" id="A0A285HRJ5"/>
<feature type="region of interest" description="Disordered" evidence="1">
    <location>
        <begin position="68"/>
        <end position="88"/>
    </location>
</feature>
<keyword evidence="2" id="KW-0812">Transmembrane</keyword>
<accession>A0A285HRJ5</accession>
<evidence type="ECO:0000256" key="1">
    <source>
        <dbReference type="SAM" id="MobiDB-lite"/>
    </source>
</evidence>
<name>A0A285HRJ5_9ACTN</name>
<reference evidence="3 4" key="1">
    <citation type="submission" date="2017-09" db="EMBL/GenBank/DDBJ databases">
        <authorList>
            <person name="Ehlers B."/>
            <person name="Leendertz F.H."/>
        </authorList>
    </citation>
    <scope>NUCLEOTIDE SEQUENCE [LARGE SCALE GENOMIC DNA]</scope>
    <source>
        <strain evidence="3 4">CGMCC 4.6857</strain>
    </source>
</reference>
<gene>
    <name evidence="3" type="ORF">SAMN05421748_105210</name>
</gene>
<proteinExistence type="predicted"/>
<keyword evidence="4" id="KW-1185">Reference proteome</keyword>
<sequence>MIAGGRSAGTLAGAGGTVAAVWAGGWLTGAFLLAATIVVVAATCWVVADDDRPKRLALLIESWRGPARAPRPAVRRGRAARTGSAAGG</sequence>
<dbReference type="EMBL" id="OBDY01000005">
    <property type="protein sequence ID" value="SNY38352.1"/>
    <property type="molecule type" value="Genomic_DNA"/>
</dbReference>
<keyword evidence="2" id="KW-0472">Membrane</keyword>
<dbReference type="Proteomes" id="UP000219612">
    <property type="component" value="Unassembled WGS sequence"/>
</dbReference>
<feature type="transmembrane region" description="Helical" evidence="2">
    <location>
        <begin position="26"/>
        <end position="48"/>
    </location>
</feature>